<gene>
    <name evidence="2" type="ORF">SAMN05660429_02259</name>
</gene>
<evidence type="ECO:0000256" key="1">
    <source>
        <dbReference type="SAM" id="MobiDB-lite"/>
    </source>
</evidence>
<organism evidence="2 3">
    <name type="scientific">Thalassotalea agarivorans</name>
    <name type="common">Thalassomonas agarivorans</name>
    <dbReference type="NCBI Taxonomy" id="349064"/>
    <lineage>
        <taxon>Bacteria</taxon>
        <taxon>Pseudomonadati</taxon>
        <taxon>Pseudomonadota</taxon>
        <taxon>Gammaproteobacteria</taxon>
        <taxon>Alteromonadales</taxon>
        <taxon>Colwelliaceae</taxon>
        <taxon>Thalassotalea</taxon>
    </lineage>
</organism>
<dbReference type="AlphaFoldDB" id="A0A1I0FWT6"/>
<accession>A0A1I0FWT6</accession>
<feature type="region of interest" description="Disordered" evidence="1">
    <location>
        <begin position="1"/>
        <end position="20"/>
    </location>
</feature>
<reference evidence="2 3" key="1">
    <citation type="submission" date="2016-10" db="EMBL/GenBank/DDBJ databases">
        <authorList>
            <person name="de Groot N.N."/>
        </authorList>
    </citation>
    <scope>NUCLEOTIDE SEQUENCE [LARGE SCALE GENOMIC DNA]</scope>
    <source>
        <strain evidence="2 3">DSM 19706</strain>
    </source>
</reference>
<dbReference type="STRING" id="349064.SAMN05660429_02259"/>
<dbReference type="EMBL" id="FOHK01000010">
    <property type="protein sequence ID" value="SET62752.1"/>
    <property type="molecule type" value="Genomic_DNA"/>
</dbReference>
<name>A0A1I0FWT6_THASX</name>
<evidence type="ECO:0000313" key="2">
    <source>
        <dbReference type="EMBL" id="SET62752.1"/>
    </source>
</evidence>
<proteinExistence type="predicted"/>
<dbReference type="Proteomes" id="UP000199308">
    <property type="component" value="Unassembled WGS sequence"/>
</dbReference>
<keyword evidence="3" id="KW-1185">Reference proteome</keyword>
<evidence type="ECO:0000313" key="3">
    <source>
        <dbReference type="Proteomes" id="UP000199308"/>
    </source>
</evidence>
<protein>
    <submittedName>
        <fullName evidence="2">Uncharacterized protein</fullName>
    </submittedName>
</protein>
<sequence>MADVMAEDNNPFIDRRTSSPDSDYWWSRLSLAQKFSASNLGKFGYELAFIRNMQQSSQAVLLCAGGIAVVTDEGEIDTSPNIQLR</sequence>